<accession>A0AAE0I8I2</accession>
<keyword evidence="3" id="KW-1185">Reference proteome</keyword>
<dbReference type="AlphaFoldDB" id="A0AAE0I8I2"/>
<reference evidence="2" key="1">
    <citation type="journal article" date="2023" name="Mol. Phylogenet. Evol.">
        <title>Genome-scale phylogeny and comparative genomics of the fungal order Sordariales.</title>
        <authorList>
            <person name="Hensen N."/>
            <person name="Bonometti L."/>
            <person name="Westerberg I."/>
            <person name="Brannstrom I.O."/>
            <person name="Guillou S."/>
            <person name="Cros-Aarteil S."/>
            <person name="Calhoun S."/>
            <person name="Haridas S."/>
            <person name="Kuo A."/>
            <person name="Mondo S."/>
            <person name="Pangilinan J."/>
            <person name="Riley R."/>
            <person name="LaButti K."/>
            <person name="Andreopoulos B."/>
            <person name="Lipzen A."/>
            <person name="Chen C."/>
            <person name="Yan M."/>
            <person name="Daum C."/>
            <person name="Ng V."/>
            <person name="Clum A."/>
            <person name="Steindorff A."/>
            <person name="Ohm R.A."/>
            <person name="Martin F."/>
            <person name="Silar P."/>
            <person name="Natvig D.O."/>
            <person name="Lalanne C."/>
            <person name="Gautier V."/>
            <person name="Ament-Velasquez S.L."/>
            <person name="Kruys A."/>
            <person name="Hutchinson M.I."/>
            <person name="Powell A.J."/>
            <person name="Barry K."/>
            <person name="Miller A.N."/>
            <person name="Grigoriev I.V."/>
            <person name="Debuchy R."/>
            <person name="Gladieux P."/>
            <person name="Hiltunen Thoren M."/>
            <person name="Johannesson H."/>
        </authorList>
    </citation>
    <scope>NUCLEOTIDE SEQUENCE</scope>
    <source>
        <strain evidence="2">SMH4131-1</strain>
    </source>
</reference>
<name>A0AAE0I8I2_9PEZI</name>
<keyword evidence="1" id="KW-0472">Membrane</keyword>
<evidence type="ECO:0000256" key="1">
    <source>
        <dbReference type="SAM" id="Phobius"/>
    </source>
</evidence>
<keyword evidence="1" id="KW-1133">Transmembrane helix</keyword>
<sequence length="159" mass="17127">MINFHALDYLDSVSICIASSFACSVSFSPATFLPSPGINCPCCQLLSRSLLSACLPRQNSSVIVVSSLYKYIYIIVPPVMRACLPPPLSHALLHTHTCIPGLWLIGRHPCFLLSFCLSHSDPSAPLAGSHSFLASSTSLGLLSFVVASIAEIVFVLYVW</sequence>
<keyword evidence="1" id="KW-0812">Transmembrane</keyword>
<proteinExistence type="predicted"/>
<dbReference type="Proteomes" id="UP001286456">
    <property type="component" value="Unassembled WGS sequence"/>
</dbReference>
<protein>
    <submittedName>
        <fullName evidence="2">Uncharacterized protein</fullName>
    </submittedName>
</protein>
<evidence type="ECO:0000313" key="2">
    <source>
        <dbReference type="EMBL" id="KAK3320426.1"/>
    </source>
</evidence>
<reference evidence="2" key="2">
    <citation type="submission" date="2023-06" db="EMBL/GenBank/DDBJ databases">
        <authorList>
            <consortium name="Lawrence Berkeley National Laboratory"/>
            <person name="Haridas S."/>
            <person name="Hensen N."/>
            <person name="Bonometti L."/>
            <person name="Westerberg I."/>
            <person name="Brannstrom I.O."/>
            <person name="Guillou S."/>
            <person name="Cros-Aarteil S."/>
            <person name="Calhoun S."/>
            <person name="Kuo A."/>
            <person name="Mondo S."/>
            <person name="Pangilinan J."/>
            <person name="Riley R."/>
            <person name="Labutti K."/>
            <person name="Andreopoulos B."/>
            <person name="Lipzen A."/>
            <person name="Chen C."/>
            <person name="Yanf M."/>
            <person name="Daum C."/>
            <person name="Ng V."/>
            <person name="Clum A."/>
            <person name="Steindorff A."/>
            <person name="Ohm R."/>
            <person name="Martin F."/>
            <person name="Silar P."/>
            <person name="Natvig D."/>
            <person name="Lalanne C."/>
            <person name="Gautier V."/>
            <person name="Ament-Velasquez S.L."/>
            <person name="Kruys A."/>
            <person name="Hutchinson M.I."/>
            <person name="Powell A.J."/>
            <person name="Barry K."/>
            <person name="Miller A.N."/>
            <person name="Grigoriev I.V."/>
            <person name="Debuchy R."/>
            <person name="Gladieux P."/>
            <person name="Thoren M.H."/>
            <person name="Johannesson H."/>
        </authorList>
    </citation>
    <scope>NUCLEOTIDE SEQUENCE</scope>
    <source>
        <strain evidence="2">SMH4131-1</strain>
    </source>
</reference>
<feature type="transmembrane region" description="Helical" evidence="1">
    <location>
        <begin position="139"/>
        <end position="158"/>
    </location>
</feature>
<dbReference type="EMBL" id="JAUEPO010000005">
    <property type="protein sequence ID" value="KAK3320426.1"/>
    <property type="molecule type" value="Genomic_DNA"/>
</dbReference>
<gene>
    <name evidence="2" type="ORF">B0T19DRAFT_240552</name>
</gene>
<organism evidence="2 3">
    <name type="scientific">Cercophora scortea</name>
    <dbReference type="NCBI Taxonomy" id="314031"/>
    <lineage>
        <taxon>Eukaryota</taxon>
        <taxon>Fungi</taxon>
        <taxon>Dikarya</taxon>
        <taxon>Ascomycota</taxon>
        <taxon>Pezizomycotina</taxon>
        <taxon>Sordariomycetes</taxon>
        <taxon>Sordariomycetidae</taxon>
        <taxon>Sordariales</taxon>
        <taxon>Lasiosphaeriaceae</taxon>
        <taxon>Cercophora</taxon>
    </lineage>
</organism>
<evidence type="ECO:0000313" key="3">
    <source>
        <dbReference type="Proteomes" id="UP001286456"/>
    </source>
</evidence>
<comment type="caution">
    <text evidence="2">The sequence shown here is derived from an EMBL/GenBank/DDBJ whole genome shotgun (WGS) entry which is preliminary data.</text>
</comment>